<feature type="compositionally biased region" description="Basic and acidic residues" evidence="1">
    <location>
        <begin position="582"/>
        <end position="596"/>
    </location>
</feature>
<feature type="region of interest" description="Disordered" evidence="1">
    <location>
        <begin position="426"/>
        <end position="455"/>
    </location>
</feature>
<feature type="domain" description="Protein kinase" evidence="2">
    <location>
        <begin position="95"/>
        <end position="383"/>
    </location>
</feature>
<evidence type="ECO:0000259" key="2">
    <source>
        <dbReference type="PROSITE" id="PS50011"/>
    </source>
</evidence>
<reference evidence="3" key="2">
    <citation type="submission" date="2021-10" db="EMBL/GenBank/DDBJ databases">
        <title>Phylogenomics reveals ancestral predisposition of the termite-cultivated fungus Termitomyces towards a domesticated lifestyle.</title>
        <authorList>
            <person name="Auxier B."/>
            <person name="Grum-Grzhimaylo A."/>
            <person name="Cardenas M.E."/>
            <person name="Lodge J.D."/>
            <person name="Laessoe T."/>
            <person name="Pedersen O."/>
            <person name="Smith M.E."/>
            <person name="Kuyper T.W."/>
            <person name="Franco-Molano E.A."/>
            <person name="Baroni T.J."/>
            <person name="Aanen D.K."/>
        </authorList>
    </citation>
    <scope>NUCLEOTIDE SEQUENCE</scope>
    <source>
        <strain evidence="3">D49</strain>
    </source>
</reference>
<dbReference type="InterPro" id="IPR000719">
    <property type="entry name" value="Prot_kinase_dom"/>
</dbReference>
<accession>A0A9P7FNA3</accession>
<evidence type="ECO:0000256" key="1">
    <source>
        <dbReference type="SAM" id="MobiDB-lite"/>
    </source>
</evidence>
<dbReference type="PROSITE" id="PS50011">
    <property type="entry name" value="PROTEIN_KINASE_DOM"/>
    <property type="match status" value="1"/>
</dbReference>
<dbReference type="GO" id="GO:0005524">
    <property type="term" value="F:ATP binding"/>
    <property type="evidence" value="ECO:0007669"/>
    <property type="project" value="InterPro"/>
</dbReference>
<dbReference type="PANTHER" id="PTHR44329">
    <property type="entry name" value="SERINE/THREONINE-PROTEIN KINASE TNNI3K-RELATED"/>
    <property type="match status" value="1"/>
</dbReference>
<comment type="caution">
    <text evidence="3">The sequence shown here is derived from an EMBL/GenBank/DDBJ whole genome shotgun (WGS) entry which is preliminary data.</text>
</comment>
<proteinExistence type="predicted"/>
<dbReference type="OrthoDB" id="346907at2759"/>
<feature type="compositionally biased region" description="Basic residues" evidence="1">
    <location>
        <begin position="618"/>
        <end position="634"/>
    </location>
</feature>
<feature type="region of interest" description="Disordered" evidence="1">
    <location>
        <begin position="506"/>
        <end position="554"/>
    </location>
</feature>
<dbReference type="InterPro" id="IPR051681">
    <property type="entry name" value="Ser/Thr_Kinases-Pseudokinases"/>
</dbReference>
<sequence>MPRIPISSLSTTPANRDIPSLIDWLESVFKDSERYRLLMRWRKENAQFLLDLFQWLLDKPDLEQNFRRQLIVAAQRLSTKSALYPACYAIEHVELESDDPIAAGGFCDIFKGYLQDQAVSLKTIRIYEKDAIEHVLKKFSKEAILWGQLSHPNVLPTYGLYRFRRRVCVISPWMEAGDVNKYLKNNPDVDRLQLAYDVVEGLLYLHRNGIIHGDLKGVRAFFSIISPDSQALQQPNILVNDAGRACLADFGISSVVDEKILAWTSHSSALSKGGSVRWQAPELFDLETDKFVPNTTESDVYAWACVCYEIFTGDSPFAGMSDSGVIYRIMSGQLPSRPPDSSPAWQSWGLTENIWILMHECWAKSPKKRPTTKQLLQRLTPWLISDQRSSASDSVLAPATFRAKAGPPIRDLDSVATLEFLLHLNKDPGPLSPEERTPSGPEFSGSPSGTSLYPATAFGRRGSVSHGISDVVFPRMVSRFQGSPSPFSSPRAKEKVPDKMKKYYSARRERTVDEDDEYDRRSTSRNSSPAHFMPWDGSSIATSENGDGSPYNLHSPINAEGLMEQLRAVSPSPVPQMASVTLRERGRGQRQGRVDSDPEVFGAVEGHSGGDDILKSSLTRKRKPSRVLQRKNPKRSQVAQASETDED</sequence>
<gene>
    <name evidence="3" type="ORF">H0H81_012644</name>
</gene>
<evidence type="ECO:0000313" key="3">
    <source>
        <dbReference type="EMBL" id="KAG5635033.1"/>
    </source>
</evidence>
<dbReference type="PANTHER" id="PTHR44329:SF214">
    <property type="entry name" value="PROTEIN KINASE DOMAIN-CONTAINING PROTEIN"/>
    <property type="match status" value="1"/>
</dbReference>
<feature type="compositionally biased region" description="Polar residues" evidence="1">
    <location>
        <begin position="635"/>
        <end position="647"/>
    </location>
</feature>
<dbReference type="EMBL" id="JABCKI010006198">
    <property type="protein sequence ID" value="KAG5635033.1"/>
    <property type="molecule type" value="Genomic_DNA"/>
</dbReference>
<dbReference type="Gene3D" id="1.10.510.10">
    <property type="entry name" value="Transferase(Phosphotransferase) domain 1"/>
    <property type="match status" value="1"/>
</dbReference>
<feature type="region of interest" description="Disordered" evidence="1">
    <location>
        <begin position="480"/>
        <end position="499"/>
    </location>
</feature>
<feature type="compositionally biased region" description="Low complexity" evidence="1">
    <location>
        <begin position="438"/>
        <end position="451"/>
    </location>
</feature>
<name>A0A9P7FNA3_9AGAR</name>
<evidence type="ECO:0000313" key="4">
    <source>
        <dbReference type="Proteomes" id="UP000717328"/>
    </source>
</evidence>
<dbReference type="SUPFAM" id="SSF56112">
    <property type="entry name" value="Protein kinase-like (PK-like)"/>
    <property type="match status" value="1"/>
</dbReference>
<dbReference type="GO" id="GO:0004674">
    <property type="term" value="F:protein serine/threonine kinase activity"/>
    <property type="evidence" value="ECO:0007669"/>
    <property type="project" value="TreeGrafter"/>
</dbReference>
<reference evidence="3" key="1">
    <citation type="submission" date="2021-02" db="EMBL/GenBank/DDBJ databases">
        <authorList>
            <person name="Nieuwenhuis M."/>
            <person name="Van De Peppel L.J.J."/>
        </authorList>
    </citation>
    <scope>NUCLEOTIDE SEQUENCE</scope>
    <source>
        <strain evidence="3">D49</strain>
    </source>
</reference>
<dbReference type="Proteomes" id="UP000717328">
    <property type="component" value="Unassembled WGS sequence"/>
</dbReference>
<dbReference type="Pfam" id="PF07714">
    <property type="entry name" value="PK_Tyr_Ser-Thr"/>
    <property type="match status" value="2"/>
</dbReference>
<protein>
    <recommendedName>
        <fullName evidence="2">Protein kinase domain-containing protein</fullName>
    </recommendedName>
</protein>
<keyword evidence="4" id="KW-1185">Reference proteome</keyword>
<dbReference type="AlphaFoldDB" id="A0A9P7FNA3"/>
<organism evidence="3 4">
    <name type="scientific">Sphagnurus paluster</name>
    <dbReference type="NCBI Taxonomy" id="117069"/>
    <lineage>
        <taxon>Eukaryota</taxon>
        <taxon>Fungi</taxon>
        <taxon>Dikarya</taxon>
        <taxon>Basidiomycota</taxon>
        <taxon>Agaricomycotina</taxon>
        <taxon>Agaricomycetes</taxon>
        <taxon>Agaricomycetidae</taxon>
        <taxon>Agaricales</taxon>
        <taxon>Tricholomatineae</taxon>
        <taxon>Lyophyllaceae</taxon>
        <taxon>Sphagnurus</taxon>
    </lineage>
</organism>
<dbReference type="InterPro" id="IPR001245">
    <property type="entry name" value="Ser-Thr/Tyr_kinase_cat_dom"/>
</dbReference>
<feature type="region of interest" description="Disordered" evidence="1">
    <location>
        <begin position="582"/>
        <end position="647"/>
    </location>
</feature>
<dbReference type="InterPro" id="IPR011009">
    <property type="entry name" value="Kinase-like_dom_sf"/>
</dbReference>